<evidence type="ECO:0000313" key="8">
    <source>
        <dbReference type="EMBL" id="KAG6416870.1"/>
    </source>
</evidence>
<feature type="compositionally biased region" description="Low complexity" evidence="6">
    <location>
        <begin position="1"/>
        <end position="18"/>
    </location>
</feature>
<feature type="region of interest" description="Disordered" evidence="6">
    <location>
        <begin position="81"/>
        <end position="153"/>
    </location>
</feature>
<reference evidence="8" key="2">
    <citation type="submission" date="2020-08" db="EMBL/GenBank/DDBJ databases">
        <title>Plant Genome Project.</title>
        <authorList>
            <person name="Zhang R.-G."/>
        </authorList>
    </citation>
    <scope>NUCLEOTIDE SEQUENCE</scope>
    <source>
        <strain evidence="8">Huo1</strain>
        <tissue evidence="8">Leaf</tissue>
    </source>
</reference>
<comment type="subcellular location">
    <subcellularLocation>
        <location evidence="1">Nucleus</location>
    </subcellularLocation>
</comment>
<feature type="compositionally biased region" description="Low complexity" evidence="6">
    <location>
        <begin position="133"/>
        <end position="152"/>
    </location>
</feature>
<comment type="caution">
    <text evidence="8">The sequence shown here is derived from an EMBL/GenBank/DDBJ whole genome shotgun (WGS) entry which is preliminary data.</text>
</comment>
<dbReference type="GO" id="GO:0005634">
    <property type="term" value="C:nucleus"/>
    <property type="evidence" value="ECO:0007669"/>
    <property type="project" value="UniProtKB-SubCell"/>
</dbReference>
<evidence type="ECO:0000256" key="4">
    <source>
        <dbReference type="ARBA" id="ARBA00023163"/>
    </source>
</evidence>
<gene>
    <name evidence="8" type="ORF">SASPL_124311</name>
</gene>
<feature type="domain" description="TCP" evidence="7">
    <location>
        <begin position="24"/>
        <end position="82"/>
    </location>
</feature>
<dbReference type="OrthoDB" id="1927134at2759"/>
<feature type="compositionally biased region" description="Polar residues" evidence="6">
    <location>
        <begin position="103"/>
        <end position="112"/>
    </location>
</feature>
<dbReference type="AlphaFoldDB" id="A0A8X8XRH9"/>
<name>A0A8X8XRH9_SALSN</name>
<reference evidence="8" key="1">
    <citation type="submission" date="2018-01" db="EMBL/GenBank/DDBJ databases">
        <authorList>
            <person name="Mao J.F."/>
        </authorList>
    </citation>
    <scope>NUCLEOTIDE SEQUENCE</scope>
    <source>
        <strain evidence="8">Huo1</strain>
        <tissue evidence="8">Leaf</tissue>
    </source>
</reference>
<evidence type="ECO:0000313" key="9">
    <source>
        <dbReference type="Proteomes" id="UP000298416"/>
    </source>
</evidence>
<sequence length="290" mass="32060">MKDPAQGGEIVEVEGGQILRATGRKDRHSKVYTAKGPRDRRVRLAAHTAIQFYDVQDRLGYDRPSKAVDWLIKKAKTAIDNLNDLPLPPPQPGWGDGAAWSHSPATEPNPSSAAAAREQHQSQVRSEYNFAPNTSRNNNSNNNNNNNNSASSFMGEADLMNTMKSLFPTSSFAGFDNDSSEGSSFQTRDLGLSLQTLQADSRANPTAPFQGNFHWSSGGAVFASFSERELLQSNAAENTWNQRPQRPLIPPNHHDQDPNLHQPQPRSAFELGFRVPARIYGEEEAAENHR</sequence>
<protein>
    <recommendedName>
        <fullName evidence="7">TCP domain-containing protein</fullName>
    </recommendedName>
</protein>
<dbReference type="Proteomes" id="UP000298416">
    <property type="component" value="Unassembled WGS sequence"/>
</dbReference>
<dbReference type="GO" id="GO:2000032">
    <property type="term" value="P:regulation of secondary shoot formation"/>
    <property type="evidence" value="ECO:0007669"/>
    <property type="project" value="TreeGrafter"/>
</dbReference>
<proteinExistence type="predicted"/>
<evidence type="ECO:0000256" key="1">
    <source>
        <dbReference type="ARBA" id="ARBA00004123"/>
    </source>
</evidence>
<evidence type="ECO:0000256" key="3">
    <source>
        <dbReference type="ARBA" id="ARBA00023125"/>
    </source>
</evidence>
<evidence type="ECO:0000256" key="6">
    <source>
        <dbReference type="SAM" id="MobiDB-lite"/>
    </source>
</evidence>
<organism evidence="8">
    <name type="scientific">Salvia splendens</name>
    <name type="common">Scarlet sage</name>
    <dbReference type="NCBI Taxonomy" id="180675"/>
    <lineage>
        <taxon>Eukaryota</taxon>
        <taxon>Viridiplantae</taxon>
        <taxon>Streptophyta</taxon>
        <taxon>Embryophyta</taxon>
        <taxon>Tracheophyta</taxon>
        <taxon>Spermatophyta</taxon>
        <taxon>Magnoliopsida</taxon>
        <taxon>eudicotyledons</taxon>
        <taxon>Gunneridae</taxon>
        <taxon>Pentapetalae</taxon>
        <taxon>asterids</taxon>
        <taxon>lamiids</taxon>
        <taxon>Lamiales</taxon>
        <taxon>Lamiaceae</taxon>
        <taxon>Nepetoideae</taxon>
        <taxon>Mentheae</taxon>
        <taxon>Salviinae</taxon>
        <taxon>Salvia</taxon>
        <taxon>Salvia subgen. Calosphace</taxon>
        <taxon>core Calosphace</taxon>
    </lineage>
</organism>
<keyword evidence="4" id="KW-0804">Transcription</keyword>
<dbReference type="PANTHER" id="PTHR31072">
    <property type="entry name" value="TRANSCRIPTION FACTOR TCP4-RELATED"/>
    <property type="match status" value="1"/>
</dbReference>
<dbReference type="GO" id="GO:0043565">
    <property type="term" value="F:sequence-specific DNA binding"/>
    <property type="evidence" value="ECO:0007669"/>
    <property type="project" value="TreeGrafter"/>
</dbReference>
<dbReference type="PROSITE" id="PS51369">
    <property type="entry name" value="TCP"/>
    <property type="match status" value="1"/>
</dbReference>
<dbReference type="InterPro" id="IPR017887">
    <property type="entry name" value="TF_TCP_subgr"/>
</dbReference>
<keyword evidence="5" id="KW-0539">Nucleus</keyword>
<feature type="region of interest" description="Disordered" evidence="6">
    <location>
        <begin position="1"/>
        <end position="36"/>
    </location>
</feature>
<dbReference type="InterPro" id="IPR005333">
    <property type="entry name" value="Transcription_factor_TCP"/>
</dbReference>
<accession>A0A8X8XRH9</accession>
<dbReference type="GO" id="GO:0003700">
    <property type="term" value="F:DNA-binding transcription factor activity"/>
    <property type="evidence" value="ECO:0007669"/>
    <property type="project" value="InterPro"/>
</dbReference>
<evidence type="ECO:0000256" key="5">
    <source>
        <dbReference type="ARBA" id="ARBA00023242"/>
    </source>
</evidence>
<dbReference type="PANTHER" id="PTHR31072:SF240">
    <property type="entry name" value="TRANSCRIPTION FACTOR TCP10"/>
    <property type="match status" value="1"/>
</dbReference>
<dbReference type="Pfam" id="PF03634">
    <property type="entry name" value="TCP"/>
    <property type="match status" value="1"/>
</dbReference>
<evidence type="ECO:0000256" key="2">
    <source>
        <dbReference type="ARBA" id="ARBA00023015"/>
    </source>
</evidence>
<dbReference type="EMBL" id="PNBA02000008">
    <property type="protein sequence ID" value="KAG6416870.1"/>
    <property type="molecule type" value="Genomic_DNA"/>
</dbReference>
<evidence type="ECO:0000259" key="7">
    <source>
        <dbReference type="PROSITE" id="PS51369"/>
    </source>
</evidence>
<keyword evidence="2" id="KW-0805">Transcription regulation</keyword>
<keyword evidence="9" id="KW-1185">Reference proteome</keyword>
<keyword evidence="3" id="KW-0238">DNA-binding</keyword>
<feature type="region of interest" description="Disordered" evidence="6">
    <location>
        <begin position="238"/>
        <end position="274"/>
    </location>
</feature>